<name>A0A821TNF3_9BILA</name>
<evidence type="ECO:0000313" key="1">
    <source>
        <dbReference type="EMBL" id="CAF4878308.1"/>
    </source>
</evidence>
<gene>
    <name evidence="1" type="ORF">QYT958_LOCUS29166</name>
</gene>
<feature type="non-terminal residue" evidence="1">
    <location>
        <position position="1"/>
    </location>
</feature>
<protein>
    <submittedName>
        <fullName evidence="1">Uncharacterized protein</fullName>
    </submittedName>
</protein>
<dbReference type="Proteomes" id="UP000663848">
    <property type="component" value="Unassembled WGS sequence"/>
</dbReference>
<organism evidence="1 2">
    <name type="scientific">Rotaria socialis</name>
    <dbReference type="NCBI Taxonomy" id="392032"/>
    <lineage>
        <taxon>Eukaryota</taxon>
        <taxon>Metazoa</taxon>
        <taxon>Spiralia</taxon>
        <taxon>Gnathifera</taxon>
        <taxon>Rotifera</taxon>
        <taxon>Eurotatoria</taxon>
        <taxon>Bdelloidea</taxon>
        <taxon>Philodinida</taxon>
        <taxon>Philodinidae</taxon>
        <taxon>Rotaria</taxon>
    </lineage>
</organism>
<reference evidence="1" key="1">
    <citation type="submission" date="2021-02" db="EMBL/GenBank/DDBJ databases">
        <authorList>
            <person name="Nowell W R."/>
        </authorList>
    </citation>
    <scope>NUCLEOTIDE SEQUENCE</scope>
</reference>
<dbReference type="AlphaFoldDB" id="A0A821TNF3"/>
<comment type="caution">
    <text evidence="1">The sequence shown here is derived from an EMBL/GenBank/DDBJ whole genome shotgun (WGS) entry which is preliminary data.</text>
</comment>
<sequence>MTARLGTGDYQIELPDETWTAVRKAREVI</sequence>
<accession>A0A821TNF3</accession>
<proteinExistence type="predicted"/>
<evidence type="ECO:0000313" key="2">
    <source>
        <dbReference type="Proteomes" id="UP000663848"/>
    </source>
</evidence>
<dbReference type="EMBL" id="CAJOBR010008369">
    <property type="protein sequence ID" value="CAF4878308.1"/>
    <property type="molecule type" value="Genomic_DNA"/>
</dbReference>